<dbReference type="Gene3D" id="3.30.450.20">
    <property type="entry name" value="PAS domain"/>
    <property type="match status" value="1"/>
</dbReference>
<dbReference type="GO" id="GO:0000155">
    <property type="term" value="F:phosphorelay sensor kinase activity"/>
    <property type="evidence" value="ECO:0007669"/>
    <property type="project" value="InterPro"/>
</dbReference>
<dbReference type="RefSeq" id="WP_106264502.1">
    <property type="nucleotide sequence ID" value="NZ_PVTQ01000006.1"/>
</dbReference>
<evidence type="ECO:0000256" key="2">
    <source>
        <dbReference type="ARBA" id="ARBA00012438"/>
    </source>
</evidence>
<evidence type="ECO:0000259" key="7">
    <source>
        <dbReference type="PROSITE" id="PS50109"/>
    </source>
</evidence>
<evidence type="ECO:0000256" key="1">
    <source>
        <dbReference type="ARBA" id="ARBA00000085"/>
    </source>
</evidence>
<dbReference type="InterPro" id="IPR000014">
    <property type="entry name" value="PAS"/>
</dbReference>
<dbReference type="SMART" id="SM00448">
    <property type="entry name" value="REC"/>
    <property type="match status" value="1"/>
</dbReference>
<dbReference type="Gene3D" id="3.30.565.10">
    <property type="entry name" value="Histidine kinase-like ATPase, C-terminal domain"/>
    <property type="match status" value="1"/>
</dbReference>
<evidence type="ECO:0000313" key="10">
    <source>
        <dbReference type="EMBL" id="PRY89416.1"/>
    </source>
</evidence>
<keyword evidence="4" id="KW-0808">Transferase</keyword>
<dbReference type="InterPro" id="IPR005467">
    <property type="entry name" value="His_kinase_dom"/>
</dbReference>
<feature type="domain" description="Response regulatory" evidence="8">
    <location>
        <begin position="524"/>
        <end position="639"/>
    </location>
</feature>
<dbReference type="InterPro" id="IPR004358">
    <property type="entry name" value="Sig_transdc_His_kin-like_C"/>
</dbReference>
<feature type="modified residue" description="4-aspartylphosphate" evidence="6">
    <location>
        <position position="573"/>
    </location>
</feature>
<dbReference type="PRINTS" id="PR00344">
    <property type="entry name" value="BCTRLSENSOR"/>
</dbReference>
<reference evidence="10 11" key="1">
    <citation type="submission" date="2018-03" db="EMBL/GenBank/DDBJ databases">
        <title>Genomic Encyclopedia of Archaeal and Bacterial Type Strains, Phase II (KMG-II): from individual species to whole genera.</title>
        <authorList>
            <person name="Goeker M."/>
        </authorList>
    </citation>
    <scope>NUCLEOTIDE SEQUENCE [LARGE SCALE GENOMIC DNA]</scope>
    <source>
        <strain evidence="10 11">DSM 100212</strain>
    </source>
</reference>
<evidence type="ECO:0000256" key="6">
    <source>
        <dbReference type="PROSITE-ProRule" id="PRU00169"/>
    </source>
</evidence>
<dbReference type="InterPro" id="IPR011006">
    <property type="entry name" value="CheY-like_superfamily"/>
</dbReference>
<dbReference type="PANTHER" id="PTHR43047">
    <property type="entry name" value="TWO-COMPONENT HISTIDINE PROTEIN KINASE"/>
    <property type="match status" value="1"/>
</dbReference>
<dbReference type="SMART" id="SM00387">
    <property type="entry name" value="HATPase_c"/>
    <property type="match status" value="1"/>
</dbReference>
<evidence type="ECO:0000313" key="11">
    <source>
        <dbReference type="Proteomes" id="UP000238392"/>
    </source>
</evidence>
<dbReference type="Proteomes" id="UP000238392">
    <property type="component" value="Unassembled WGS sequence"/>
</dbReference>
<dbReference type="EMBL" id="PVTQ01000006">
    <property type="protein sequence ID" value="PRY89416.1"/>
    <property type="molecule type" value="Genomic_DNA"/>
</dbReference>
<evidence type="ECO:0000256" key="4">
    <source>
        <dbReference type="ARBA" id="ARBA00022679"/>
    </source>
</evidence>
<dbReference type="SUPFAM" id="SSF55785">
    <property type="entry name" value="PYP-like sensor domain (PAS domain)"/>
    <property type="match status" value="1"/>
</dbReference>
<dbReference type="InterPro" id="IPR036890">
    <property type="entry name" value="HATPase_C_sf"/>
</dbReference>
<name>A0A2T0WRU4_9RHOB</name>
<dbReference type="SUPFAM" id="SSF55874">
    <property type="entry name" value="ATPase domain of HSP90 chaperone/DNA topoisomerase II/histidine kinase"/>
    <property type="match status" value="1"/>
</dbReference>
<evidence type="ECO:0000256" key="5">
    <source>
        <dbReference type="ARBA" id="ARBA00022777"/>
    </source>
</evidence>
<dbReference type="SUPFAM" id="SSF47384">
    <property type="entry name" value="Homodimeric domain of signal transducing histidine kinase"/>
    <property type="match status" value="1"/>
</dbReference>
<feature type="domain" description="Histidine kinase" evidence="7">
    <location>
        <begin position="281"/>
        <end position="503"/>
    </location>
</feature>
<dbReference type="CDD" id="cd17546">
    <property type="entry name" value="REC_hyHK_CKI1_RcsC-like"/>
    <property type="match status" value="1"/>
</dbReference>
<dbReference type="Pfam" id="PF02518">
    <property type="entry name" value="HATPase_c"/>
    <property type="match status" value="1"/>
</dbReference>
<dbReference type="Gene3D" id="3.40.50.2300">
    <property type="match status" value="1"/>
</dbReference>
<keyword evidence="5 10" id="KW-0418">Kinase</keyword>
<keyword evidence="3 6" id="KW-0597">Phosphoprotein</keyword>
<dbReference type="PANTHER" id="PTHR43047:SF64">
    <property type="entry name" value="HISTIDINE KINASE CONTAINING CHEY-HOMOLOGOUS RECEIVER DOMAIN AND PAS DOMAIN-RELATED"/>
    <property type="match status" value="1"/>
</dbReference>
<dbReference type="AlphaFoldDB" id="A0A2T0WRU4"/>
<dbReference type="PROSITE" id="PS50110">
    <property type="entry name" value="RESPONSE_REGULATORY"/>
    <property type="match status" value="1"/>
</dbReference>
<protein>
    <recommendedName>
        <fullName evidence="2">histidine kinase</fullName>
        <ecNumber evidence="2">2.7.13.3</ecNumber>
    </recommendedName>
</protein>
<dbReference type="OrthoDB" id="7179697at2"/>
<comment type="caution">
    <text evidence="10">The sequence shown here is derived from an EMBL/GenBank/DDBJ whole genome shotgun (WGS) entry which is preliminary data.</text>
</comment>
<dbReference type="Pfam" id="PF00512">
    <property type="entry name" value="HisKA"/>
    <property type="match status" value="1"/>
</dbReference>
<dbReference type="Gene3D" id="1.10.287.130">
    <property type="match status" value="1"/>
</dbReference>
<dbReference type="SMART" id="SM00388">
    <property type="entry name" value="HisKA"/>
    <property type="match status" value="1"/>
</dbReference>
<dbReference type="Pfam" id="PF00072">
    <property type="entry name" value="Response_reg"/>
    <property type="match status" value="1"/>
</dbReference>
<evidence type="ECO:0000256" key="3">
    <source>
        <dbReference type="ARBA" id="ARBA00022553"/>
    </source>
</evidence>
<keyword evidence="11" id="KW-1185">Reference proteome</keyword>
<dbReference type="PROSITE" id="PS50112">
    <property type="entry name" value="PAS"/>
    <property type="match status" value="1"/>
</dbReference>
<dbReference type="InterPro" id="IPR003661">
    <property type="entry name" value="HisK_dim/P_dom"/>
</dbReference>
<dbReference type="InterPro" id="IPR001789">
    <property type="entry name" value="Sig_transdc_resp-reg_receiver"/>
</dbReference>
<dbReference type="InterPro" id="IPR035965">
    <property type="entry name" value="PAS-like_dom_sf"/>
</dbReference>
<proteinExistence type="predicted"/>
<sequence length="640" mass="69620">MDGSTMRSPSVVPADLVSAFLKGDPSPVIAVTMGGGLIYSNNKAQSFLDQGLAAALSSEVNTAAVHFAMRSSQAVPRRLQFETPEGVIAGVKATISAVRLEGYLPLAVIRIDADKISHRFRRLTDRINAQNQHLAEASRDEKVFGRIFNTIAEGVLVCDLNGQVLVRNAALTAMVGPDAHLAAIFGGQGDCATHLTQALADTEAGGGYYDRTILIGDGQRLEVEISAALTETVDGKIAVLVFRDITERRALERALKLADEANRRREVLTAKTEATQRFLSVMSHELRTPLNGTLAALQLLNDEVAKNSVADELVSLAQRSGDQVLAQVERILEYTRLDVRDFAPRPAAMRLDQFAQDLVQHFEEDAYDRGNAIDVHLLGPSYRRVFCDPALLRDIVYNLIDNAVKFTHDGRIGLNIEMEQRSARRVEVLIRVSDTGAGFDSDDLERLTAEFEIGEHSYSRAFDGAGLGLAIVAKAVALMDGRLEAKSVIGVGSVMTVRLSLPLAEMLNDGRAQAPLRTVLTTPKVLVVDDNATNRQVLGMTLDRQDCDVSFARDGKEALSAMNTNSFDTVFMDVSMPEMDGLEATRRYRALHGPELPIIGVTAHADPKSHRDCMSAGMDGVLIKPIQIAEIKEIVARLKA</sequence>
<evidence type="ECO:0000259" key="9">
    <source>
        <dbReference type="PROSITE" id="PS50112"/>
    </source>
</evidence>
<dbReference type="EC" id="2.7.13.3" evidence="2"/>
<dbReference type="InterPro" id="IPR036097">
    <property type="entry name" value="HisK_dim/P_sf"/>
</dbReference>
<dbReference type="PROSITE" id="PS50109">
    <property type="entry name" value="HIS_KIN"/>
    <property type="match status" value="1"/>
</dbReference>
<dbReference type="CDD" id="cd00082">
    <property type="entry name" value="HisKA"/>
    <property type="match status" value="1"/>
</dbReference>
<dbReference type="SUPFAM" id="SSF52172">
    <property type="entry name" value="CheY-like"/>
    <property type="match status" value="1"/>
</dbReference>
<dbReference type="InterPro" id="IPR003594">
    <property type="entry name" value="HATPase_dom"/>
</dbReference>
<evidence type="ECO:0000259" key="8">
    <source>
        <dbReference type="PROSITE" id="PS50110"/>
    </source>
</evidence>
<gene>
    <name evidence="10" type="ORF">CLV74_106118</name>
</gene>
<feature type="domain" description="PAS" evidence="9">
    <location>
        <begin position="140"/>
        <end position="176"/>
    </location>
</feature>
<comment type="catalytic activity">
    <reaction evidence="1">
        <text>ATP + protein L-histidine = ADP + protein N-phospho-L-histidine.</text>
        <dbReference type="EC" id="2.7.13.3"/>
    </reaction>
</comment>
<accession>A0A2T0WRU4</accession>
<organism evidence="10 11">
    <name type="scientific">Donghicola tyrosinivorans</name>
    <dbReference type="NCBI Taxonomy" id="1652492"/>
    <lineage>
        <taxon>Bacteria</taxon>
        <taxon>Pseudomonadati</taxon>
        <taxon>Pseudomonadota</taxon>
        <taxon>Alphaproteobacteria</taxon>
        <taxon>Rhodobacterales</taxon>
        <taxon>Roseobacteraceae</taxon>
        <taxon>Donghicola</taxon>
    </lineage>
</organism>